<evidence type="ECO:0000256" key="1">
    <source>
        <dbReference type="SAM" id="Phobius"/>
    </source>
</evidence>
<comment type="caution">
    <text evidence="3">The sequence shown here is derived from an EMBL/GenBank/DDBJ whole genome shotgun (WGS) entry which is preliminary data.</text>
</comment>
<dbReference type="GO" id="GO:0005524">
    <property type="term" value="F:ATP binding"/>
    <property type="evidence" value="ECO:0007669"/>
    <property type="project" value="InterPro"/>
</dbReference>
<keyword evidence="1" id="KW-1133">Transmembrane helix</keyword>
<reference evidence="3" key="1">
    <citation type="submission" date="2021-06" db="EMBL/GenBank/DDBJ databases">
        <authorList>
            <person name="Hodson N. C."/>
            <person name="Mongue J. A."/>
            <person name="Jaron S. K."/>
        </authorList>
    </citation>
    <scope>NUCLEOTIDE SEQUENCE</scope>
</reference>
<dbReference type="PANTHER" id="PTHR24416">
    <property type="entry name" value="TYROSINE-PROTEIN KINASE RECEPTOR"/>
    <property type="match status" value="1"/>
</dbReference>
<evidence type="ECO:0000313" key="3">
    <source>
        <dbReference type="EMBL" id="CAG7832198.1"/>
    </source>
</evidence>
<dbReference type="GO" id="GO:0043235">
    <property type="term" value="C:receptor complex"/>
    <property type="evidence" value="ECO:0007669"/>
    <property type="project" value="TreeGrafter"/>
</dbReference>
<dbReference type="PROSITE" id="PS50011">
    <property type="entry name" value="PROTEIN_KINASE_DOM"/>
    <property type="match status" value="1"/>
</dbReference>
<feature type="transmembrane region" description="Helical" evidence="1">
    <location>
        <begin position="168"/>
        <end position="188"/>
    </location>
</feature>
<dbReference type="SMART" id="SM00219">
    <property type="entry name" value="TyrKc"/>
    <property type="match status" value="1"/>
</dbReference>
<dbReference type="PANTHER" id="PTHR24416:SF600">
    <property type="entry name" value="PDGF- AND VEGF-RECEPTOR RELATED, ISOFORM J"/>
    <property type="match status" value="1"/>
</dbReference>
<gene>
    <name evidence="3" type="ORF">AFUS01_LOCUS41895</name>
</gene>
<dbReference type="InterPro" id="IPR001245">
    <property type="entry name" value="Ser-Thr/Tyr_kinase_cat_dom"/>
</dbReference>
<dbReference type="GO" id="GO:0005886">
    <property type="term" value="C:plasma membrane"/>
    <property type="evidence" value="ECO:0007669"/>
    <property type="project" value="TreeGrafter"/>
</dbReference>
<dbReference type="InterPro" id="IPR050122">
    <property type="entry name" value="RTK"/>
</dbReference>
<dbReference type="Pfam" id="PF00041">
    <property type="entry name" value="fn3"/>
    <property type="match status" value="1"/>
</dbReference>
<proteinExistence type="predicted"/>
<dbReference type="AlphaFoldDB" id="A0A8J2PIX1"/>
<dbReference type="GO" id="GO:0007169">
    <property type="term" value="P:cell surface receptor protein tyrosine kinase signaling pathway"/>
    <property type="evidence" value="ECO:0007669"/>
    <property type="project" value="TreeGrafter"/>
</dbReference>
<organism evidence="3 4">
    <name type="scientific">Allacma fusca</name>
    <dbReference type="NCBI Taxonomy" id="39272"/>
    <lineage>
        <taxon>Eukaryota</taxon>
        <taxon>Metazoa</taxon>
        <taxon>Ecdysozoa</taxon>
        <taxon>Arthropoda</taxon>
        <taxon>Hexapoda</taxon>
        <taxon>Collembola</taxon>
        <taxon>Symphypleona</taxon>
        <taxon>Sminthuridae</taxon>
        <taxon>Allacma</taxon>
    </lineage>
</organism>
<feature type="domain" description="Protein kinase" evidence="2">
    <location>
        <begin position="249"/>
        <end position="392"/>
    </location>
</feature>
<dbReference type="Pfam" id="PF07714">
    <property type="entry name" value="PK_Tyr_Ser-Thr"/>
    <property type="match status" value="1"/>
</dbReference>
<dbReference type="EMBL" id="CAJVCH010563922">
    <property type="protein sequence ID" value="CAG7832198.1"/>
    <property type="molecule type" value="Genomic_DNA"/>
</dbReference>
<keyword evidence="4" id="KW-1185">Reference proteome</keyword>
<keyword evidence="1" id="KW-0812">Transmembrane</keyword>
<dbReference type="CDD" id="cd00063">
    <property type="entry name" value="FN3"/>
    <property type="match status" value="1"/>
</dbReference>
<evidence type="ECO:0000259" key="2">
    <source>
        <dbReference type="PROSITE" id="PS50011"/>
    </source>
</evidence>
<dbReference type="OrthoDB" id="3256376at2759"/>
<sequence>MTEIRPQHPNQKSYNNYIIHIEPPPPRNLSSTLLLEDGTSPKGEASRKFPSESFTLMLTWLPPTHTNDVNIIQNYIVEITSFSLHVLSHNPASGNLPDLNTPGLDLLLGPFHLQGNVTQIQINSLKRDVEYQVSVIAVSEKGPSLPARLTVSTKQVTNLHAETIPINWIYLSIPIVTVFALGLTCHFARNFLHKRKIKAARNSYFKSMEERDAMTNEWSIVPLNEEYCPFKLLDENFPKEKWDIGFQNLQIGDIIGQGAFGVVRKAKMPRKKYVELQHKHKKLGAHLITTNVDDDISFETVAVKMLKAVASKSDRDELIKEIVTMQNLGNHPQIVSLLGACTRARSVCLVLEYCPGGDLLSFLRKVRRIISFPPLCTHDSNNSTSATSGRGT</sequence>
<dbReference type="InterPro" id="IPR020635">
    <property type="entry name" value="Tyr_kinase_cat_dom"/>
</dbReference>
<accession>A0A8J2PIX1</accession>
<protein>
    <recommendedName>
        <fullName evidence="2">Protein kinase domain-containing protein</fullName>
    </recommendedName>
</protein>
<name>A0A8J2PIX1_9HEXA</name>
<keyword evidence="1" id="KW-0472">Membrane</keyword>
<dbReference type="InterPro" id="IPR003961">
    <property type="entry name" value="FN3_dom"/>
</dbReference>
<dbReference type="Proteomes" id="UP000708208">
    <property type="component" value="Unassembled WGS sequence"/>
</dbReference>
<evidence type="ECO:0000313" key="4">
    <source>
        <dbReference type="Proteomes" id="UP000708208"/>
    </source>
</evidence>
<dbReference type="InterPro" id="IPR000719">
    <property type="entry name" value="Prot_kinase_dom"/>
</dbReference>
<dbReference type="GO" id="GO:0004714">
    <property type="term" value="F:transmembrane receptor protein tyrosine kinase activity"/>
    <property type="evidence" value="ECO:0007669"/>
    <property type="project" value="TreeGrafter"/>
</dbReference>